<dbReference type="AlphaFoldDB" id="W5SR01"/>
<geneLocation type="plasmid" evidence="1">
    <name>unnamed</name>
</geneLocation>
<dbReference type="EMBL" id="CP004318">
    <property type="protein sequence ID" value="AHH07496.1"/>
    <property type="molecule type" value="Genomic_DNA"/>
</dbReference>
<name>W5SR01_9SPIR</name>
<dbReference type="HOGENOM" id="CLU_210139_0_0_12"/>
<proteinExistence type="predicted"/>
<evidence type="ECO:0000313" key="1">
    <source>
        <dbReference type="EMBL" id="AHH07496.1"/>
    </source>
</evidence>
<keyword evidence="1" id="KW-0614">Plasmid</keyword>
<reference evidence="1" key="1">
    <citation type="submission" date="2013-02" db="EMBL/GenBank/DDBJ databases">
        <title>Comparative genomics of Borrelia species.</title>
        <authorList>
            <person name="Schwan T.G."/>
            <person name="Raffel S.J."/>
            <person name="Porcella S.F."/>
        </authorList>
    </citation>
    <scope>NUCLEOTIDE SEQUENCE</scope>
    <source>
        <strain evidence="1">DOU</strain>
        <plasmid evidence="1">unnamed</plasmid>
    </source>
</reference>
<gene>
    <name evidence="1" type="ORF">BCD_1430</name>
</gene>
<sequence length="59" mass="7038">MNLKNFKEYMGRYGADKSLEDWIEYEEKERRIKEGKIQLRVENLSASFAKKLNAKVVNK</sequence>
<protein>
    <submittedName>
        <fullName evidence="1">Uncharacterized protein</fullName>
    </submittedName>
</protein>
<accession>W5SR01</accession>
<organism evidence="1">
    <name type="scientific">Borrelia crocidurae DOU</name>
    <dbReference type="NCBI Taxonomy" id="1293575"/>
    <lineage>
        <taxon>Bacteria</taxon>
        <taxon>Pseudomonadati</taxon>
        <taxon>Spirochaetota</taxon>
        <taxon>Spirochaetia</taxon>
        <taxon>Spirochaetales</taxon>
        <taxon>Borreliaceae</taxon>
        <taxon>Borrelia</taxon>
    </lineage>
</organism>